<feature type="domain" description="DNA helicase Pif1-like DEAD-box helicase" evidence="2">
    <location>
        <begin position="263"/>
        <end position="359"/>
    </location>
</feature>
<reference evidence="4" key="3">
    <citation type="submission" date="2018-07" db="EMBL/GenBank/DDBJ databases">
        <title>WGS assembly of Glycine max.</title>
        <authorList>
            <person name="Schmutz J."/>
            <person name="Cannon S."/>
            <person name="Schlueter J."/>
            <person name="Ma J."/>
            <person name="Mitros T."/>
            <person name="Nelson W."/>
            <person name="Hyten D."/>
            <person name="Song Q."/>
            <person name="Thelen J."/>
            <person name="Cheng J."/>
            <person name="Xu D."/>
            <person name="Hellsten U."/>
            <person name="May G."/>
            <person name="Yu Y."/>
            <person name="Sakurai T."/>
            <person name="Umezawa T."/>
            <person name="Bhattacharyya M."/>
            <person name="Sandhu D."/>
            <person name="Valliyodan B."/>
            <person name="Lindquist E."/>
            <person name="Peto M."/>
            <person name="Grant D."/>
            <person name="Shu S."/>
            <person name="Goodstein D."/>
            <person name="Barry K."/>
            <person name="Futrell-Griggs M."/>
            <person name="Abernathy B."/>
            <person name="Du J."/>
            <person name="Tian Z."/>
            <person name="Zhu L."/>
            <person name="Gill N."/>
            <person name="Joshi T."/>
            <person name="Libault M."/>
            <person name="Sethuraman A."/>
            <person name="Zhang X."/>
            <person name="Shinozaki K."/>
            <person name="Nguyen H."/>
            <person name="Wing R."/>
            <person name="Cregan P."/>
            <person name="Specht J."/>
            <person name="Grimwood J."/>
            <person name="Rokhsar D."/>
            <person name="Stacey G."/>
            <person name="Shoemaker R."/>
            <person name="Jackson S."/>
        </authorList>
    </citation>
    <scope>NUCLEOTIDE SEQUENCE</scope>
    <source>
        <tissue evidence="4">Callus</tissue>
    </source>
</reference>
<keyword evidence="1" id="KW-0234">DNA repair</keyword>
<name>A0A0R0HVX2_SOYBN</name>
<evidence type="ECO:0000313" key="4">
    <source>
        <dbReference type="EMBL" id="KRH30660.1"/>
    </source>
</evidence>
<dbReference type="Pfam" id="PF05970">
    <property type="entry name" value="PIF1"/>
    <property type="match status" value="2"/>
</dbReference>
<dbReference type="OMA" id="FMNTICN"/>
<dbReference type="Pfam" id="PF21530">
    <property type="entry name" value="Pif1_2B_dom"/>
    <property type="match status" value="1"/>
</dbReference>
<dbReference type="Gramene" id="KRH30660">
    <property type="protein sequence ID" value="KRH30660"/>
    <property type="gene ID" value="GLYMA_11G199000"/>
</dbReference>
<sequence length="444" mass="51204">MPYLTYGEFPTKFVYNYCQRSRQLRKRGISIRRLTYVPPSTGKLYYMMMLLTIQRGCTSYEINGKVYHTFHEACYNLGLLVDYKEYINAIIEASGITYRNQLRRLFITLLFMNTICNAIDQCINKFILLSKMEKLLNANGRSLKDFNYLIFPKFSKICSFQNKFIVDELNYDKIKLTKLHNTLLNQSTKEQLGVYEKIMRSIFSGKGGVFYLYGYGGTGKTFLWKTLSAALRSQGNIVLNVASSGIASLLLPGDKTSHSTFSKLLIEAKLIIWDEAPMMNKFCFEVFDRTLDLMGFQFEDSIHKPFGGKVVILGRDFRKILPVVRRGSRQGSATINALKIWRTCKVLKLSRNIRDEKKYLSYNTSCVTDMDGETQGDWFTSEFLNEITCSSIPNHCLRLKVGVPIMLLRNIDQSNDLRNEIRLQILIPRMDLAPSDPGFPFKFQ</sequence>
<dbReference type="Gene3D" id="3.40.50.300">
    <property type="entry name" value="P-loop containing nucleotide triphosphate hydrolases"/>
    <property type="match status" value="1"/>
</dbReference>
<protein>
    <recommendedName>
        <fullName evidence="1">ATP-dependent DNA helicase</fullName>
        <ecNumber evidence="1">5.6.2.3</ecNumber>
    </recommendedName>
</protein>
<evidence type="ECO:0000313" key="6">
    <source>
        <dbReference type="Proteomes" id="UP000008827"/>
    </source>
</evidence>
<evidence type="ECO:0000256" key="1">
    <source>
        <dbReference type="RuleBase" id="RU363044"/>
    </source>
</evidence>
<dbReference type="EC" id="5.6.2.3" evidence="1"/>
<dbReference type="InterPro" id="IPR027417">
    <property type="entry name" value="P-loop_NTPase"/>
</dbReference>
<dbReference type="SUPFAM" id="SSF52540">
    <property type="entry name" value="P-loop containing nucleoside triphosphate hydrolases"/>
    <property type="match status" value="1"/>
</dbReference>
<dbReference type="Proteomes" id="UP000008827">
    <property type="component" value="Chromosome 11"/>
</dbReference>
<dbReference type="InParanoid" id="A0A0R0HVX2"/>
<reference evidence="4 5" key="1">
    <citation type="journal article" date="2010" name="Nature">
        <title>Genome sequence of the palaeopolyploid soybean.</title>
        <authorList>
            <person name="Schmutz J."/>
            <person name="Cannon S.B."/>
            <person name="Schlueter J."/>
            <person name="Ma J."/>
            <person name="Mitros T."/>
            <person name="Nelson W."/>
            <person name="Hyten D.L."/>
            <person name="Song Q."/>
            <person name="Thelen J.J."/>
            <person name="Cheng J."/>
            <person name="Xu D."/>
            <person name="Hellsten U."/>
            <person name="May G.D."/>
            <person name="Yu Y."/>
            <person name="Sakurai T."/>
            <person name="Umezawa T."/>
            <person name="Bhattacharyya M.K."/>
            <person name="Sandhu D."/>
            <person name="Valliyodan B."/>
            <person name="Lindquist E."/>
            <person name="Peto M."/>
            <person name="Grant D."/>
            <person name="Shu S."/>
            <person name="Goodstein D."/>
            <person name="Barry K."/>
            <person name="Futrell-Griggs M."/>
            <person name="Abernathy B."/>
            <person name="Du J."/>
            <person name="Tian Z."/>
            <person name="Zhu L."/>
            <person name="Gill N."/>
            <person name="Joshi T."/>
            <person name="Libault M."/>
            <person name="Sethuraman A."/>
            <person name="Zhang X.-C."/>
            <person name="Shinozaki K."/>
            <person name="Nguyen H.T."/>
            <person name="Wing R.A."/>
            <person name="Cregan P."/>
            <person name="Specht J."/>
            <person name="Grimwood J."/>
            <person name="Rokhsar D."/>
            <person name="Stacey G."/>
            <person name="Shoemaker R.C."/>
            <person name="Jackson S.A."/>
        </authorList>
    </citation>
    <scope>NUCLEOTIDE SEQUENCE</scope>
    <source>
        <strain evidence="5">cv. Williams 82</strain>
        <tissue evidence="4">Callus</tissue>
    </source>
</reference>
<evidence type="ECO:0000259" key="3">
    <source>
        <dbReference type="Pfam" id="PF21530"/>
    </source>
</evidence>
<dbReference type="GO" id="GO:0005524">
    <property type="term" value="F:ATP binding"/>
    <property type="evidence" value="ECO:0007669"/>
    <property type="project" value="UniProtKB-KW"/>
</dbReference>
<feature type="domain" description="DNA helicase Pif1-like 2B" evidence="3">
    <location>
        <begin position="382"/>
        <end position="425"/>
    </location>
</feature>
<organism evidence="4">
    <name type="scientific">Glycine max</name>
    <name type="common">Soybean</name>
    <name type="synonym">Glycine hispida</name>
    <dbReference type="NCBI Taxonomy" id="3847"/>
    <lineage>
        <taxon>Eukaryota</taxon>
        <taxon>Viridiplantae</taxon>
        <taxon>Streptophyta</taxon>
        <taxon>Embryophyta</taxon>
        <taxon>Tracheophyta</taxon>
        <taxon>Spermatophyta</taxon>
        <taxon>Magnoliopsida</taxon>
        <taxon>eudicotyledons</taxon>
        <taxon>Gunneridae</taxon>
        <taxon>Pentapetalae</taxon>
        <taxon>rosids</taxon>
        <taxon>fabids</taxon>
        <taxon>Fabales</taxon>
        <taxon>Fabaceae</taxon>
        <taxon>Papilionoideae</taxon>
        <taxon>50 kb inversion clade</taxon>
        <taxon>NPAAA clade</taxon>
        <taxon>indigoferoid/millettioid clade</taxon>
        <taxon>Phaseoleae</taxon>
        <taxon>Glycine</taxon>
        <taxon>Glycine subgen. Soja</taxon>
    </lineage>
</organism>
<evidence type="ECO:0000313" key="5">
    <source>
        <dbReference type="EnsemblPlants" id="KRH30660"/>
    </source>
</evidence>
<dbReference type="InterPro" id="IPR049163">
    <property type="entry name" value="Pif1-like_2B_dom"/>
</dbReference>
<accession>A0A0R0HVX2</accession>
<dbReference type="SMR" id="A0A0R0HVX2"/>
<comment type="similarity">
    <text evidence="1">Belongs to the helicase family.</text>
</comment>
<dbReference type="GO" id="GO:0000723">
    <property type="term" value="P:telomere maintenance"/>
    <property type="evidence" value="ECO:0007669"/>
    <property type="project" value="InterPro"/>
</dbReference>
<dbReference type="PANTHER" id="PTHR10492">
    <property type="match status" value="1"/>
</dbReference>
<comment type="catalytic activity">
    <reaction evidence="1">
        <text>ATP + H2O = ADP + phosphate + H(+)</text>
        <dbReference type="Rhea" id="RHEA:13065"/>
        <dbReference type="ChEBI" id="CHEBI:15377"/>
        <dbReference type="ChEBI" id="CHEBI:15378"/>
        <dbReference type="ChEBI" id="CHEBI:30616"/>
        <dbReference type="ChEBI" id="CHEBI:43474"/>
        <dbReference type="ChEBI" id="CHEBI:456216"/>
        <dbReference type="EC" id="5.6.2.3"/>
    </reaction>
</comment>
<dbReference type="GO" id="GO:0006281">
    <property type="term" value="P:DNA repair"/>
    <property type="evidence" value="ECO:0007669"/>
    <property type="project" value="UniProtKB-KW"/>
</dbReference>
<dbReference type="EMBL" id="CM000844">
    <property type="protein sequence ID" value="KRH30660.1"/>
    <property type="molecule type" value="Genomic_DNA"/>
</dbReference>
<feature type="domain" description="DNA helicase Pif1-like DEAD-box helicase" evidence="2">
    <location>
        <begin position="188"/>
        <end position="261"/>
    </location>
</feature>
<comment type="cofactor">
    <cofactor evidence="1">
        <name>Mg(2+)</name>
        <dbReference type="ChEBI" id="CHEBI:18420"/>
    </cofactor>
</comment>
<keyword evidence="1" id="KW-0347">Helicase</keyword>
<dbReference type="STRING" id="3847.A0A0R0HVX2"/>
<dbReference type="InterPro" id="IPR010285">
    <property type="entry name" value="DNA_helicase_pif1-like_DEAD"/>
</dbReference>
<dbReference type="GO" id="GO:0006310">
    <property type="term" value="P:DNA recombination"/>
    <property type="evidence" value="ECO:0007669"/>
    <property type="project" value="UniProtKB-KW"/>
</dbReference>
<dbReference type="EnsemblPlants" id="KRH30660">
    <property type="protein sequence ID" value="KRH30660"/>
    <property type="gene ID" value="GLYMA_11G199000"/>
</dbReference>
<dbReference type="AlphaFoldDB" id="A0A0R0HVX2"/>
<keyword evidence="1" id="KW-0067">ATP-binding</keyword>
<gene>
    <name evidence="4" type="ORF">GLYMA_11G199000</name>
</gene>
<keyword evidence="1" id="KW-0233">DNA recombination</keyword>
<dbReference type="GO" id="GO:0043139">
    <property type="term" value="F:5'-3' DNA helicase activity"/>
    <property type="evidence" value="ECO:0007669"/>
    <property type="project" value="UniProtKB-EC"/>
</dbReference>
<evidence type="ECO:0000259" key="2">
    <source>
        <dbReference type="Pfam" id="PF05970"/>
    </source>
</evidence>
<keyword evidence="1" id="KW-0378">Hydrolase</keyword>
<dbReference type="PANTHER" id="PTHR10492:SF74">
    <property type="entry name" value="ATP-DEPENDENT DNA HELICASE"/>
    <property type="match status" value="1"/>
</dbReference>
<dbReference type="GO" id="GO:0016787">
    <property type="term" value="F:hydrolase activity"/>
    <property type="evidence" value="ECO:0007669"/>
    <property type="project" value="UniProtKB-KW"/>
</dbReference>
<keyword evidence="6" id="KW-1185">Reference proteome</keyword>
<proteinExistence type="inferred from homology"/>
<keyword evidence="1" id="KW-0227">DNA damage</keyword>
<reference evidence="5" key="2">
    <citation type="submission" date="2018-02" db="UniProtKB">
        <authorList>
            <consortium name="EnsemblPlants"/>
        </authorList>
    </citation>
    <scope>IDENTIFICATION</scope>
    <source>
        <strain evidence="5">Williams 82</strain>
    </source>
</reference>
<keyword evidence="1" id="KW-0547">Nucleotide-binding</keyword>